<dbReference type="OrthoDB" id="6516563at2759"/>
<comment type="caution">
    <text evidence="1">The sequence shown here is derived from an EMBL/GenBank/DDBJ whole genome shotgun (WGS) entry which is preliminary data.</text>
</comment>
<dbReference type="GO" id="GO:0005634">
    <property type="term" value="C:nucleus"/>
    <property type="evidence" value="ECO:0007669"/>
    <property type="project" value="TreeGrafter"/>
</dbReference>
<dbReference type="VEuPathDB" id="VectorBase:HLOH_056821"/>
<gene>
    <name evidence="1" type="ORF">HPB48_006472</name>
</gene>
<reference evidence="1 2" key="1">
    <citation type="journal article" date="2020" name="Cell">
        <title>Large-Scale Comparative Analyses of Tick Genomes Elucidate Their Genetic Diversity and Vector Capacities.</title>
        <authorList>
            <consortium name="Tick Genome and Microbiome Consortium (TIGMIC)"/>
            <person name="Jia N."/>
            <person name="Wang J."/>
            <person name="Shi W."/>
            <person name="Du L."/>
            <person name="Sun Y."/>
            <person name="Zhan W."/>
            <person name="Jiang J.F."/>
            <person name="Wang Q."/>
            <person name="Zhang B."/>
            <person name="Ji P."/>
            <person name="Bell-Sakyi L."/>
            <person name="Cui X.M."/>
            <person name="Yuan T.T."/>
            <person name="Jiang B.G."/>
            <person name="Yang W.F."/>
            <person name="Lam T.T."/>
            <person name="Chang Q.C."/>
            <person name="Ding S.J."/>
            <person name="Wang X.J."/>
            <person name="Zhu J.G."/>
            <person name="Ruan X.D."/>
            <person name="Zhao L."/>
            <person name="Wei J.T."/>
            <person name="Ye R.Z."/>
            <person name="Que T.C."/>
            <person name="Du C.H."/>
            <person name="Zhou Y.H."/>
            <person name="Cheng J.X."/>
            <person name="Dai P.F."/>
            <person name="Guo W.B."/>
            <person name="Han X.H."/>
            <person name="Huang E.J."/>
            <person name="Li L.F."/>
            <person name="Wei W."/>
            <person name="Gao Y.C."/>
            <person name="Liu J.Z."/>
            <person name="Shao H.Z."/>
            <person name="Wang X."/>
            <person name="Wang C.C."/>
            <person name="Yang T.C."/>
            <person name="Huo Q.B."/>
            <person name="Li W."/>
            <person name="Chen H.Y."/>
            <person name="Chen S.E."/>
            <person name="Zhou L.G."/>
            <person name="Ni X.B."/>
            <person name="Tian J.H."/>
            <person name="Sheng Y."/>
            <person name="Liu T."/>
            <person name="Pan Y.S."/>
            <person name="Xia L.Y."/>
            <person name="Li J."/>
            <person name="Zhao F."/>
            <person name="Cao W.C."/>
        </authorList>
    </citation>
    <scope>NUCLEOTIDE SEQUENCE [LARGE SCALE GENOMIC DNA]</scope>
    <source>
        <strain evidence="1">HaeL-2018</strain>
    </source>
</reference>
<dbReference type="PANTHER" id="PTHR24419">
    <property type="entry name" value="INTERLEUKIN-1 RECEPTOR-ASSOCIATED KINASE"/>
    <property type="match status" value="1"/>
</dbReference>
<evidence type="ECO:0000313" key="1">
    <source>
        <dbReference type="EMBL" id="KAH9363366.1"/>
    </source>
</evidence>
<evidence type="ECO:0000313" key="2">
    <source>
        <dbReference type="Proteomes" id="UP000821853"/>
    </source>
</evidence>
<dbReference type="EMBL" id="JABSTR010000002">
    <property type="protein sequence ID" value="KAH9363366.1"/>
    <property type="molecule type" value="Genomic_DNA"/>
</dbReference>
<dbReference type="GO" id="GO:0005737">
    <property type="term" value="C:cytoplasm"/>
    <property type="evidence" value="ECO:0007669"/>
    <property type="project" value="TreeGrafter"/>
</dbReference>
<dbReference type="Proteomes" id="UP000821853">
    <property type="component" value="Chromosome 10"/>
</dbReference>
<dbReference type="GO" id="GO:0035556">
    <property type="term" value="P:intracellular signal transduction"/>
    <property type="evidence" value="ECO:0007669"/>
    <property type="project" value="TreeGrafter"/>
</dbReference>
<protein>
    <submittedName>
        <fullName evidence="1">Uncharacterized protein</fullName>
    </submittedName>
</protein>
<accession>A0A9J6FAQ4</accession>
<dbReference type="Gene3D" id="1.10.510.10">
    <property type="entry name" value="Transferase(Phosphotransferase) domain 1"/>
    <property type="match status" value="1"/>
</dbReference>
<organism evidence="1 2">
    <name type="scientific">Haemaphysalis longicornis</name>
    <name type="common">Bush tick</name>
    <dbReference type="NCBI Taxonomy" id="44386"/>
    <lineage>
        <taxon>Eukaryota</taxon>
        <taxon>Metazoa</taxon>
        <taxon>Ecdysozoa</taxon>
        <taxon>Arthropoda</taxon>
        <taxon>Chelicerata</taxon>
        <taxon>Arachnida</taxon>
        <taxon>Acari</taxon>
        <taxon>Parasitiformes</taxon>
        <taxon>Ixodida</taxon>
        <taxon>Ixodoidea</taxon>
        <taxon>Ixodidae</taxon>
        <taxon>Haemaphysalinae</taxon>
        <taxon>Haemaphysalis</taxon>
    </lineage>
</organism>
<name>A0A9J6FAQ4_HAELO</name>
<dbReference type="Pfam" id="PF12330">
    <property type="entry name" value="Haspin_kinase"/>
    <property type="match status" value="1"/>
</dbReference>
<proteinExistence type="predicted"/>
<dbReference type="AlphaFoldDB" id="A0A9J6FAQ4"/>
<dbReference type="GO" id="GO:0000278">
    <property type="term" value="P:mitotic cell cycle"/>
    <property type="evidence" value="ECO:0007669"/>
    <property type="project" value="TreeGrafter"/>
</dbReference>
<keyword evidence="2" id="KW-1185">Reference proteome</keyword>
<sequence length="103" mass="11373">MSQFDSAVQVRSIVQQVSLTLAVAESALQFEHRALSPHHVLVKQAYDEVAAFWIDGRPHFVDKFGVQATIIDFSTSRLLLPREGPAKSPFIVFSGCPSGWLSC</sequence>
<dbReference type="GO" id="GO:0072354">
    <property type="term" value="F:histone H3T3 kinase activity"/>
    <property type="evidence" value="ECO:0007669"/>
    <property type="project" value="TreeGrafter"/>
</dbReference>
<dbReference type="PANTHER" id="PTHR24419:SF18">
    <property type="entry name" value="SERINE_THREONINE-PROTEIN KINASE HASPIN"/>
    <property type="match status" value="1"/>
</dbReference>